<dbReference type="InterPro" id="IPR011711">
    <property type="entry name" value="GntR_C"/>
</dbReference>
<dbReference type="EMBL" id="JBHLVX010000044">
    <property type="protein sequence ID" value="MFC0268602.1"/>
    <property type="molecule type" value="Genomic_DNA"/>
</dbReference>
<dbReference type="RefSeq" id="WP_380059721.1">
    <property type="nucleotide sequence ID" value="NZ_JBHLVX010000044.1"/>
</dbReference>
<dbReference type="SUPFAM" id="SSF48008">
    <property type="entry name" value="GntR ligand-binding domain-like"/>
    <property type="match status" value="1"/>
</dbReference>
<proteinExistence type="predicted"/>
<name>A0ABV6G6K3_9GAMM</name>
<keyword evidence="3" id="KW-0804">Transcription</keyword>
<organism evidence="5 6">
    <name type="scientific">Kushneria aurantia</name>
    <dbReference type="NCBI Taxonomy" id="504092"/>
    <lineage>
        <taxon>Bacteria</taxon>
        <taxon>Pseudomonadati</taxon>
        <taxon>Pseudomonadota</taxon>
        <taxon>Gammaproteobacteria</taxon>
        <taxon>Oceanospirillales</taxon>
        <taxon>Halomonadaceae</taxon>
        <taxon>Kushneria</taxon>
    </lineage>
</organism>
<dbReference type="InterPro" id="IPR008920">
    <property type="entry name" value="TF_FadR/GntR_C"/>
</dbReference>
<sequence length="163" mass="18312">REAIAYLRSMGLVETRRGIGTRVISTGSETPLPARRIRANTLDDILHVLELRLTLEPRAAALAARRGDQARREDYQFHRAIIEAAHNPFFLSCYEPLSQEAIPRARLIATELDTASTQRYLEMVAQEHGAILNAILAHDSEGAREAVVCHFSRARETYAAYRS</sequence>
<evidence type="ECO:0000256" key="2">
    <source>
        <dbReference type="ARBA" id="ARBA00023125"/>
    </source>
</evidence>
<dbReference type="Proteomes" id="UP001589814">
    <property type="component" value="Unassembled WGS sequence"/>
</dbReference>
<dbReference type="SMART" id="SM00895">
    <property type="entry name" value="FCD"/>
    <property type="match status" value="1"/>
</dbReference>
<evidence type="ECO:0000313" key="6">
    <source>
        <dbReference type="Proteomes" id="UP001589814"/>
    </source>
</evidence>
<keyword evidence="6" id="KW-1185">Reference proteome</keyword>
<comment type="caution">
    <text evidence="5">The sequence shown here is derived from an EMBL/GenBank/DDBJ whole genome shotgun (WGS) entry which is preliminary data.</text>
</comment>
<gene>
    <name evidence="5" type="ORF">ACFFHW_11530</name>
</gene>
<keyword evidence="2" id="KW-0238">DNA-binding</keyword>
<evidence type="ECO:0000313" key="5">
    <source>
        <dbReference type="EMBL" id="MFC0268602.1"/>
    </source>
</evidence>
<feature type="domain" description="GntR C-terminal" evidence="4">
    <location>
        <begin position="47"/>
        <end position="153"/>
    </location>
</feature>
<evidence type="ECO:0000256" key="1">
    <source>
        <dbReference type="ARBA" id="ARBA00023015"/>
    </source>
</evidence>
<accession>A0ABV6G6K3</accession>
<evidence type="ECO:0000259" key="4">
    <source>
        <dbReference type="SMART" id="SM00895"/>
    </source>
</evidence>
<keyword evidence="1" id="KW-0805">Transcription regulation</keyword>
<feature type="non-terminal residue" evidence="5">
    <location>
        <position position="1"/>
    </location>
</feature>
<dbReference type="Gene3D" id="1.20.120.530">
    <property type="entry name" value="GntR ligand-binding domain-like"/>
    <property type="match status" value="1"/>
</dbReference>
<protein>
    <submittedName>
        <fullName evidence="5">FadR/GntR family transcriptional regulator</fullName>
    </submittedName>
</protein>
<dbReference type="Pfam" id="PF07729">
    <property type="entry name" value="FCD"/>
    <property type="match status" value="1"/>
</dbReference>
<evidence type="ECO:0000256" key="3">
    <source>
        <dbReference type="ARBA" id="ARBA00023163"/>
    </source>
</evidence>
<dbReference type="PANTHER" id="PTHR43537:SF24">
    <property type="entry name" value="GLUCONATE OPERON TRANSCRIPTIONAL REPRESSOR"/>
    <property type="match status" value="1"/>
</dbReference>
<reference evidence="5 6" key="1">
    <citation type="submission" date="2024-09" db="EMBL/GenBank/DDBJ databases">
        <authorList>
            <person name="Sun Q."/>
            <person name="Mori K."/>
        </authorList>
    </citation>
    <scope>NUCLEOTIDE SEQUENCE [LARGE SCALE GENOMIC DNA]</scope>
    <source>
        <strain evidence="5 6">CCM 7415</strain>
    </source>
</reference>
<dbReference type="PANTHER" id="PTHR43537">
    <property type="entry name" value="TRANSCRIPTIONAL REGULATOR, GNTR FAMILY"/>
    <property type="match status" value="1"/>
</dbReference>